<dbReference type="Gene3D" id="3.40.50.1000">
    <property type="entry name" value="HAD superfamily/HAD-like"/>
    <property type="match status" value="1"/>
</dbReference>
<dbReference type="HOGENOM" id="CLU_045011_13_1_11"/>
<dbReference type="SFLD" id="SFLDS00003">
    <property type="entry name" value="Haloacid_Dehalogenase"/>
    <property type="match status" value="1"/>
</dbReference>
<dbReference type="Pfam" id="PF13419">
    <property type="entry name" value="HAD_2"/>
    <property type="match status" value="1"/>
</dbReference>
<feature type="region of interest" description="Disordered" evidence="1">
    <location>
        <begin position="1"/>
        <end position="25"/>
    </location>
</feature>
<dbReference type="eggNOG" id="COG0637">
    <property type="taxonomic scope" value="Bacteria"/>
</dbReference>
<dbReference type="NCBIfam" id="TIGR01509">
    <property type="entry name" value="HAD-SF-IA-v3"/>
    <property type="match status" value="1"/>
</dbReference>
<keyword evidence="3" id="KW-1185">Reference proteome</keyword>
<dbReference type="InterPro" id="IPR023214">
    <property type="entry name" value="HAD_sf"/>
</dbReference>
<keyword evidence="2" id="KW-0378">Hydrolase</keyword>
<dbReference type="GO" id="GO:0008967">
    <property type="term" value="F:phosphoglycolate phosphatase activity"/>
    <property type="evidence" value="ECO:0007669"/>
    <property type="project" value="UniProtKB-EC"/>
</dbReference>
<dbReference type="SUPFAM" id="SSF56784">
    <property type="entry name" value="HAD-like"/>
    <property type="match status" value="1"/>
</dbReference>
<organism evidence="2 3">
    <name type="scientific">Renibacterium salmoninarum (strain ATCC 33209 / DSM 20767 / JCM 11484 / NBRC 15589 / NCIMB 2235)</name>
    <dbReference type="NCBI Taxonomy" id="288705"/>
    <lineage>
        <taxon>Bacteria</taxon>
        <taxon>Bacillati</taxon>
        <taxon>Actinomycetota</taxon>
        <taxon>Actinomycetes</taxon>
        <taxon>Micrococcales</taxon>
        <taxon>Micrococcaceae</taxon>
        <taxon>Renibacterium</taxon>
    </lineage>
</organism>
<name>A9WSI7_RENSM</name>
<protein>
    <submittedName>
        <fullName evidence="2">Phosphoglycolate phosphatase</fullName>
        <ecNumber evidence="2">3.1.3.18</ecNumber>
    </submittedName>
</protein>
<reference evidence="3" key="1">
    <citation type="journal article" date="2008" name="J. Bacteriol.">
        <title>Genome sequence of the fish pathogen Renibacterium salmoninarum suggests reductive evolution away from an environmental Arthrobacter ancestor.</title>
        <authorList>
            <person name="Wiens G.D."/>
            <person name="Rockey D.D."/>
            <person name="Wu Z."/>
            <person name="Chang J."/>
            <person name="Levy R."/>
            <person name="Crane S."/>
            <person name="Chen D.S."/>
            <person name="Capri G.R."/>
            <person name="Burnett J.R."/>
            <person name="Sudheesh P.S."/>
            <person name="Schipma M.J."/>
            <person name="Burd H."/>
            <person name="Bhattacharyya A."/>
            <person name="Rhodes L.D."/>
            <person name="Kaul R."/>
            <person name="Strom M.S."/>
        </authorList>
    </citation>
    <scope>NUCLEOTIDE SEQUENCE [LARGE SCALE GENOMIC DNA]</scope>
    <source>
        <strain evidence="3">ATCC 33209 / DSM 20767 / JCM 11484 / NBRC 15589 / NCIMB 2235</strain>
    </source>
</reference>
<evidence type="ECO:0000313" key="3">
    <source>
        <dbReference type="Proteomes" id="UP000002007"/>
    </source>
</evidence>
<dbReference type="AlphaFoldDB" id="A9WSI7"/>
<dbReference type="InterPro" id="IPR023198">
    <property type="entry name" value="PGP-like_dom2"/>
</dbReference>
<gene>
    <name evidence="2" type="ordered locus">RSal33209_2042</name>
</gene>
<dbReference type="Gene3D" id="1.10.150.240">
    <property type="entry name" value="Putative phosphatase, domain 2"/>
    <property type="match status" value="1"/>
</dbReference>
<dbReference type="RefSeq" id="WP_012245445.1">
    <property type="nucleotide sequence ID" value="NC_010168.1"/>
</dbReference>
<dbReference type="PRINTS" id="PR00413">
    <property type="entry name" value="HADHALOGNASE"/>
</dbReference>
<sequence length="253" mass="27523">MQSSLSDSTRPGPGSIPASSGTAAGDAQSAPWLKAVLWDMDGTLVDTEPCWIASEHLMVEEFYGHWSEEQAHTLVGQSLWFSAGVLQDAGVKMEKRAIIDELTRRVIERIRVELPWRPGARELLAELRQSGIRCALVTMSEGPLAKEILDALPAESFEFMVTGDQVENGKPHPEPYLRAVRQLQETDPTLEVANCIALEDSLPGVTSALAAGLLTIGIPHTVPLPEDSKRVTWHTLAGRNTEDLLALNATARA</sequence>
<dbReference type="KEGG" id="rsa:RSal33209_2042"/>
<proteinExistence type="predicted"/>
<dbReference type="EC" id="3.1.3.18" evidence="2"/>
<dbReference type="InterPro" id="IPR006439">
    <property type="entry name" value="HAD-SF_hydro_IA"/>
</dbReference>
<dbReference type="InterPro" id="IPR041492">
    <property type="entry name" value="HAD_2"/>
</dbReference>
<dbReference type="PANTHER" id="PTHR18901">
    <property type="entry name" value="2-DEOXYGLUCOSE-6-PHOSPHATE PHOSPHATASE 2"/>
    <property type="match status" value="1"/>
</dbReference>
<dbReference type="Proteomes" id="UP000002007">
    <property type="component" value="Chromosome"/>
</dbReference>
<dbReference type="STRING" id="288705.RSal33209_2042"/>
<dbReference type="CDD" id="cd07505">
    <property type="entry name" value="HAD_BPGM-like"/>
    <property type="match status" value="1"/>
</dbReference>
<dbReference type="SFLD" id="SFLDG01129">
    <property type="entry name" value="C1.5:_HAD__Beta-PGM__Phosphata"/>
    <property type="match status" value="1"/>
</dbReference>
<evidence type="ECO:0000313" key="2">
    <source>
        <dbReference type="EMBL" id="ABY23775.1"/>
    </source>
</evidence>
<evidence type="ECO:0000256" key="1">
    <source>
        <dbReference type="SAM" id="MobiDB-lite"/>
    </source>
</evidence>
<dbReference type="InterPro" id="IPR036412">
    <property type="entry name" value="HAD-like_sf"/>
</dbReference>
<dbReference type="PANTHER" id="PTHR18901:SF38">
    <property type="entry name" value="PSEUDOURIDINE-5'-PHOSPHATASE"/>
    <property type="match status" value="1"/>
</dbReference>
<accession>A9WSI7</accession>
<dbReference type="EMBL" id="CP000910">
    <property type="protein sequence ID" value="ABY23775.1"/>
    <property type="molecule type" value="Genomic_DNA"/>
</dbReference>